<dbReference type="RefSeq" id="WP_191752058.1">
    <property type="nucleotide sequence ID" value="NZ_JACSQM010000001.1"/>
</dbReference>
<evidence type="ECO:0000313" key="2">
    <source>
        <dbReference type="Proteomes" id="UP000603641"/>
    </source>
</evidence>
<evidence type="ECO:0000313" key="1">
    <source>
        <dbReference type="EMBL" id="MBD7962756.1"/>
    </source>
</evidence>
<dbReference type="EMBL" id="JACSQM010000001">
    <property type="protein sequence ID" value="MBD7962756.1"/>
    <property type="molecule type" value="Genomic_DNA"/>
</dbReference>
<comment type="caution">
    <text evidence="1">The sequence shown here is derived from an EMBL/GenBank/DDBJ whole genome shotgun (WGS) entry which is preliminary data.</text>
</comment>
<organism evidence="1 2">
    <name type="scientific">Fictibacillus norfolkensis</name>
    <dbReference type="NCBI Taxonomy" id="2762233"/>
    <lineage>
        <taxon>Bacteria</taxon>
        <taxon>Bacillati</taxon>
        <taxon>Bacillota</taxon>
        <taxon>Bacilli</taxon>
        <taxon>Bacillales</taxon>
        <taxon>Fictibacillaceae</taxon>
        <taxon>Fictibacillus</taxon>
    </lineage>
</organism>
<gene>
    <name evidence="1" type="ORF">H9648_01730</name>
</gene>
<dbReference type="PANTHER" id="PTHR36932:SF1">
    <property type="entry name" value="CAPSULAR POLYSACCHARIDE BIOSYNTHESIS PROTEIN"/>
    <property type="match status" value="1"/>
</dbReference>
<dbReference type="Gene3D" id="3.40.50.12780">
    <property type="entry name" value="N-terminal domain of ligase-like"/>
    <property type="match status" value="1"/>
</dbReference>
<dbReference type="InterPro" id="IPR053158">
    <property type="entry name" value="CapK_Type1_Caps_Biosynth"/>
</dbReference>
<dbReference type="Proteomes" id="UP000603641">
    <property type="component" value="Unassembled WGS sequence"/>
</dbReference>
<evidence type="ECO:0008006" key="3">
    <source>
        <dbReference type="Google" id="ProtNLM"/>
    </source>
</evidence>
<dbReference type="PANTHER" id="PTHR36932">
    <property type="entry name" value="CAPSULAR POLYSACCHARIDE BIOSYNTHESIS PROTEIN"/>
    <property type="match status" value="1"/>
</dbReference>
<proteinExistence type="predicted"/>
<reference evidence="1 2" key="1">
    <citation type="submission" date="2020-08" db="EMBL/GenBank/DDBJ databases">
        <title>A Genomic Blueprint of the Chicken Gut Microbiome.</title>
        <authorList>
            <person name="Gilroy R."/>
            <person name="Ravi A."/>
            <person name="Getino M."/>
            <person name="Pursley I."/>
            <person name="Horton D.L."/>
            <person name="Alikhan N.-F."/>
            <person name="Baker D."/>
            <person name="Gharbi K."/>
            <person name="Hall N."/>
            <person name="Watson M."/>
            <person name="Adriaenssens E.M."/>
            <person name="Foster-Nyarko E."/>
            <person name="Jarju S."/>
            <person name="Secka A."/>
            <person name="Antonio M."/>
            <person name="Oren A."/>
            <person name="Chaudhuri R."/>
            <person name="La Ragione R.M."/>
            <person name="Hildebrand F."/>
            <person name="Pallen M.J."/>
        </authorList>
    </citation>
    <scope>NUCLEOTIDE SEQUENCE [LARGE SCALE GENOMIC DNA]</scope>
    <source>
        <strain evidence="1 2">Sa2CUA10</strain>
    </source>
</reference>
<keyword evidence="2" id="KW-1185">Reference proteome</keyword>
<dbReference type="InterPro" id="IPR042099">
    <property type="entry name" value="ANL_N_sf"/>
</dbReference>
<sequence length="373" mass="43394">MNKLDSLTKELILKYPFYKDYAKGASVSFFDLPLTDKKLITMRRNEFEILKGEVNESYTSGSTGTPFHCIKSKEEQLSLAFSLYKHRRKWGLPFKNHSLLLSNRVLEEEHALSHYTKQVVNKEPHMIQGRASALYQLALYIQRNEIQLKNENLLFIQNWGEPLSEKQIRVVQEVFDVPVVDYYGLEELWCIAFTNEDGDLEIDEHVHVEIINPETLKAASEGEYGEIVVTSFIMKSIPFVRYRTGDIGKIEENKQGKKILTLFPIRHSHVIKLKDRNVNASIFRYLDSFFFQLTNQGITQYQIVQQSLIELCFQYIGTVKDKTFIEKKLNEFVRSHLGSEMRISVQEVDELVHDPISGKTHVFIELPHEEISV</sequence>
<accession>A0ABR8SGY9</accession>
<dbReference type="SUPFAM" id="SSF56801">
    <property type="entry name" value="Acetyl-CoA synthetase-like"/>
    <property type="match status" value="1"/>
</dbReference>
<name>A0ABR8SGY9_9BACL</name>
<protein>
    <recommendedName>
        <fullName evidence="3">Phenylacetate-CoA ligase</fullName>
    </recommendedName>
</protein>